<dbReference type="InterPro" id="IPR048279">
    <property type="entry name" value="MdtK-like"/>
</dbReference>
<sequence>MHTQSKPISWRSEVAAMLTLGWPTIMTNLAQIAIGTTDTLMMGWLGPTDLAAGTLGANLYFGWFVMGIGLVLATSPLLAHTLGARRHSVRECRRIVRQGLWLAGFYCLPVWLVLWNTAAILNAMGQDPALTAAAGDYGRAMMWGLLPALGVIALRSFISALQRPRAAMVVTLLAVGLNAFVNWLLMFGNWGAPALGVMGAGIASTLSNLFMFSALLGFILWDRRFRRYHLLGHFWRPDWIKLRELWRIGLPMGLAMGFEVSGFNAAAFLMGLIDTASLAAHAIALQVASATFMVPMGMAQAATVRVGLAAGAGDAEGVRKAGWTALVLGVGFMAVMALVLLLWPRAIIGVFLDLSHPDSAAVLAHGIGFLAVAAIFQVADGAQVVGAGALRGLKDTRVPMIFAGLGYWGLAIPVGATLAFTGGVGGLGIWIGLALGLAVVAALVTMRWSLRRRLGLLTDMS</sequence>
<evidence type="ECO:0000256" key="4">
    <source>
        <dbReference type="ARBA" id="ARBA00022475"/>
    </source>
</evidence>
<keyword evidence="5 10" id="KW-0812">Transmembrane</keyword>
<keyword evidence="3" id="KW-0050">Antiport</keyword>
<dbReference type="EMBL" id="CU459003">
    <property type="protein sequence ID" value="CAM76293.1"/>
    <property type="molecule type" value="Genomic_DNA"/>
</dbReference>
<organism evidence="11">
    <name type="scientific">Magnetospirillum gryphiswaldense</name>
    <dbReference type="NCBI Taxonomy" id="55518"/>
    <lineage>
        <taxon>Bacteria</taxon>
        <taxon>Pseudomonadati</taxon>
        <taxon>Pseudomonadota</taxon>
        <taxon>Alphaproteobacteria</taxon>
        <taxon>Rhodospirillales</taxon>
        <taxon>Rhodospirillaceae</taxon>
        <taxon>Magnetospirillum</taxon>
    </lineage>
</organism>
<protein>
    <recommendedName>
        <fullName evidence="9">Multidrug-efflux transporter</fullName>
    </recommendedName>
</protein>
<dbReference type="RefSeq" id="WP_234016220.1">
    <property type="nucleotide sequence ID" value="NZ_CP027527.1"/>
</dbReference>
<dbReference type="InterPro" id="IPR002528">
    <property type="entry name" value="MATE_fam"/>
</dbReference>
<evidence type="ECO:0000256" key="2">
    <source>
        <dbReference type="ARBA" id="ARBA00022448"/>
    </source>
</evidence>
<dbReference type="PANTHER" id="PTHR43298:SF2">
    <property type="entry name" value="FMN_FAD EXPORTER YEEO-RELATED"/>
    <property type="match status" value="1"/>
</dbReference>
<feature type="transmembrane region" description="Helical" evidence="10">
    <location>
        <begin position="400"/>
        <end position="421"/>
    </location>
</feature>
<proteinExistence type="predicted"/>
<feature type="transmembrane region" description="Helical" evidence="10">
    <location>
        <begin position="250"/>
        <end position="273"/>
    </location>
</feature>
<keyword evidence="4" id="KW-1003">Cell membrane</keyword>
<dbReference type="CDD" id="cd13131">
    <property type="entry name" value="MATE_NorM_like"/>
    <property type="match status" value="1"/>
</dbReference>
<dbReference type="PIRSF" id="PIRSF006603">
    <property type="entry name" value="DinF"/>
    <property type="match status" value="1"/>
</dbReference>
<keyword evidence="7" id="KW-0406">Ion transport</keyword>
<feature type="transmembrane region" description="Helical" evidence="10">
    <location>
        <begin position="165"/>
        <end position="185"/>
    </location>
</feature>
<evidence type="ECO:0000256" key="1">
    <source>
        <dbReference type="ARBA" id="ARBA00004429"/>
    </source>
</evidence>
<feature type="transmembrane region" description="Helical" evidence="10">
    <location>
        <begin position="427"/>
        <end position="450"/>
    </location>
</feature>
<dbReference type="GO" id="GO:0005886">
    <property type="term" value="C:plasma membrane"/>
    <property type="evidence" value="ECO:0007669"/>
    <property type="project" value="UniProtKB-SubCell"/>
</dbReference>
<feature type="transmembrane region" description="Helical" evidence="10">
    <location>
        <begin position="279"/>
        <end position="302"/>
    </location>
</feature>
<feature type="transmembrane region" description="Helical" evidence="10">
    <location>
        <begin position="197"/>
        <end position="221"/>
    </location>
</feature>
<dbReference type="Pfam" id="PF01554">
    <property type="entry name" value="MatE"/>
    <property type="match status" value="2"/>
</dbReference>
<dbReference type="AlphaFoldDB" id="A4U086"/>
<dbReference type="GO" id="GO:0042910">
    <property type="term" value="F:xenobiotic transmembrane transporter activity"/>
    <property type="evidence" value="ECO:0007669"/>
    <property type="project" value="InterPro"/>
</dbReference>
<evidence type="ECO:0000256" key="9">
    <source>
        <dbReference type="ARBA" id="ARBA00031636"/>
    </source>
</evidence>
<feature type="transmembrane region" description="Helical" evidence="10">
    <location>
        <begin position="140"/>
        <end position="158"/>
    </location>
</feature>
<dbReference type="PANTHER" id="PTHR43298">
    <property type="entry name" value="MULTIDRUG RESISTANCE PROTEIN NORM-RELATED"/>
    <property type="match status" value="1"/>
</dbReference>
<keyword evidence="8 10" id="KW-0472">Membrane</keyword>
<evidence type="ECO:0000256" key="10">
    <source>
        <dbReference type="SAM" id="Phobius"/>
    </source>
</evidence>
<evidence type="ECO:0000256" key="5">
    <source>
        <dbReference type="ARBA" id="ARBA00022692"/>
    </source>
</evidence>
<accession>A4U086</accession>
<evidence type="ECO:0000256" key="8">
    <source>
        <dbReference type="ARBA" id="ARBA00023136"/>
    </source>
</evidence>
<feature type="transmembrane region" description="Helical" evidence="10">
    <location>
        <begin position="323"/>
        <end position="348"/>
    </location>
</feature>
<evidence type="ECO:0000256" key="7">
    <source>
        <dbReference type="ARBA" id="ARBA00023065"/>
    </source>
</evidence>
<comment type="subcellular location">
    <subcellularLocation>
        <location evidence="1">Cell inner membrane</location>
        <topology evidence="1">Multi-pass membrane protein</topology>
    </subcellularLocation>
</comment>
<reference evidence="11" key="1">
    <citation type="journal article" date="2007" name="J. Bacteriol.">
        <title>Comparative genome analysis of four magnetotactic bacteria reveals a complex set of group-specific genes implicated in magnetosome biomineralization and function.</title>
        <authorList>
            <person name="Richter M."/>
            <person name="Kube M."/>
            <person name="Bazylinski D.A."/>
            <person name="Lombardot T."/>
            <person name="Gloeckner F.O."/>
            <person name="Reinhardt R."/>
            <person name="Schueler D."/>
        </authorList>
    </citation>
    <scope>NUCLEOTIDE SEQUENCE</scope>
    <source>
        <strain evidence="11">MSR-1</strain>
    </source>
</reference>
<feature type="transmembrane region" description="Helical" evidence="10">
    <location>
        <begin position="100"/>
        <end position="120"/>
    </location>
</feature>
<feature type="transmembrane region" description="Helical" evidence="10">
    <location>
        <begin position="360"/>
        <end position="379"/>
    </location>
</feature>
<feature type="transmembrane region" description="Helical" evidence="10">
    <location>
        <begin position="59"/>
        <end position="79"/>
    </location>
</feature>
<dbReference type="GO" id="GO:0006811">
    <property type="term" value="P:monoatomic ion transport"/>
    <property type="evidence" value="ECO:0007669"/>
    <property type="project" value="UniProtKB-KW"/>
</dbReference>
<dbReference type="InterPro" id="IPR050222">
    <property type="entry name" value="MATE_MdtK"/>
</dbReference>
<name>A4U086_9PROT</name>
<dbReference type="GO" id="GO:0015297">
    <property type="term" value="F:antiporter activity"/>
    <property type="evidence" value="ECO:0007669"/>
    <property type="project" value="UniProtKB-KW"/>
</dbReference>
<evidence type="ECO:0000313" key="11">
    <source>
        <dbReference type="EMBL" id="CAM76293.1"/>
    </source>
</evidence>
<keyword evidence="2" id="KW-0813">Transport</keyword>
<dbReference type="NCBIfam" id="TIGR00797">
    <property type="entry name" value="matE"/>
    <property type="match status" value="1"/>
</dbReference>
<evidence type="ECO:0000256" key="6">
    <source>
        <dbReference type="ARBA" id="ARBA00022989"/>
    </source>
</evidence>
<gene>
    <name evidence="11" type="primary">norM</name>
    <name evidence="11" type="ORF">MGR_1381</name>
</gene>
<keyword evidence="6 10" id="KW-1133">Transmembrane helix</keyword>
<evidence type="ECO:0000256" key="3">
    <source>
        <dbReference type="ARBA" id="ARBA00022449"/>
    </source>
</evidence>